<dbReference type="InterPro" id="IPR050109">
    <property type="entry name" value="HTH-type_TetR-like_transc_reg"/>
</dbReference>
<organism evidence="6 7">
    <name type="scientific">Paractinoplanes brasiliensis</name>
    <dbReference type="NCBI Taxonomy" id="52695"/>
    <lineage>
        <taxon>Bacteria</taxon>
        <taxon>Bacillati</taxon>
        <taxon>Actinomycetota</taxon>
        <taxon>Actinomycetes</taxon>
        <taxon>Micromonosporales</taxon>
        <taxon>Micromonosporaceae</taxon>
        <taxon>Paractinoplanes</taxon>
    </lineage>
</organism>
<dbReference type="InterPro" id="IPR023772">
    <property type="entry name" value="DNA-bd_HTH_TetR-type_CS"/>
</dbReference>
<dbReference type="AlphaFoldDB" id="A0A4R6JX32"/>
<sequence length="199" mass="21704">MAQGPDLRQRTRERMRQEVVAVALRLFAERGFDAVTTTEIAAAAGISPRSFFRYFPTKEDVVLSSLREAGERVREALAARPTGEPVWDSLRLAFHQLIGVPGSPAGDAAAIADIVMTSMAIQSKNAQKREDWENILVPEIVARLPKAQRGATVTAEDRARAVLAAALGCVDTATRVWLRDRDADPSVILDVLMGQLRVG</sequence>
<dbReference type="InterPro" id="IPR001647">
    <property type="entry name" value="HTH_TetR"/>
</dbReference>
<evidence type="ECO:0000256" key="3">
    <source>
        <dbReference type="ARBA" id="ARBA00023163"/>
    </source>
</evidence>
<evidence type="ECO:0000256" key="1">
    <source>
        <dbReference type="ARBA" id="ARBA00023015"/>
    </source>
</evidence>
<dbReference type="Pfam" id="PF00440">
    <property type="entry name" value="TetR_N"/>
    <property type="match status" value="1"/>
</dbReference>
<evidence type="ECO:0000259" key="5">
    <source>
        <dbReference type="PROSITE" id="PS50977"/>
    </source>
</evidence>
<keyword evidence="1" id="KW-0805">Transcription regulation</keyword>
<accession>A0A4R6JX32</accession>
<evidence type="ECO:0000256" key="2">
    <source>
        <dbReference type="ARBA" id="ARBA00023125"/>
    </source>
</evidence>
<name>A0A4R6JX32_9ACTN</name>
<feature type="DNA-binding region" description="H-T-H motif" evidence="4">
    <location>
        <begin position="36"/>
        <end position="55"/>
    </location>
</feature>
<protein>
    <submittedName>
        <fullName evidence="6">TetR family transcriptional regulator</fullName>
    </submittedName>
</protein>
<dbReference type="PANTHER" id="PTHR30055">
    <property type="entry name" value="HTH-TYPE TRANSCRIPTIONAL REGULATOR RUTR"/>
    <property type="match status" value="1"/>
</dbReference>
<dbReference type="GO" id="GO:0000976">
    <property type="term" value="F:transcription cis-regulatory region binding"/>
    <property type="evidence" value="ECO:0007669"/>
    <property type="project" value="TreeGrafter"/>
</dbReference>
<proteinExistence type="predicted"/>
<keyword evidence="3" id="KW-0804">Transcription</keyword>
<evidence type="ECO:0000313" key="7">
    <source>
        <dbReference type="Proteomes" id="UP000294901"/>
    </source>
</evidence>
<evidence type="ECO:0000313" key="6">
    <source>
        <dbReference type="EMBL" id="TDO41269.1"/>
    </source>
</evidence>
<gene>
    <name evidence="6" type="ORF">C8E87_4999</name>
</gene>
<dbReference type="Gene3D" id="1.10.357.10">
    <property type="entry name" value="Tetracycline Repressor, domain 2"/>
    <property type="match status" value="1"/>
</dbReference>
<comment type="caution">
    <text evidence="6">The sequence shown here is derived from an EMBL/GenBank/DDBJ whole genome shotgun (WGS) entry which is preliminary data.</text>
</comment>
<dbReference type="InterPro" id="IPR009057">
    <property type="entry name" value="Homeodomain-like_sf"/>
</dbReference>
<dbReference type="EMBL" id="SNWR01000001">
    <property type="protein sequence ID" value="TDO41269.1"/>
    <property type="molecule type" value="Genomic_DNA"/>
</dbReference>
<dbReference type="PANTHER" id="PTHR30055:SF238">
    <property type="entry name" value="MYCOFACTOCIN BIOSYNTHESIS TRANSCRIPTIONAL REGULATOR MFTR-RELATED"/>
    <property type="match status" value="1"/>
</dbReference>
<dbReference type="PROSITE" id="PS01081">
    <property type="entry name" value="HTH_TETR_1"/>
    <property type="match status" value="1"/>
</dbReference>
<dbReference type="SUPFAM" id="SSF46689">
    <property type="entry name" value="Homeodomain-like"/>
    <property type="match status" value="1"/>
</dbReference>
<dbReference type="Proteomes" id="UP000294901">
    <property type="component" value="Unassembled WGS sequence"/>
</dbReference>
<reference evidence="6 7" key="1">
    <citation type="submission" date="2019-03" db="EMBL/GenBank/DDBJ databases">
        <title>Sequencing the genomes of 1000 actinobacteria strains.</title>
        <authorList>
            <person name="Klenk H.-P."/>
        </authorList>
    </citation>
    <scope>NUCLEOTIDE SEQUENCE [LARGE SCALE GENOMIC DNA]</scope>
    <source>
        <strain evidence="6 7">DSM 43805</strain>
    </source>
</reference>
<dbReference type="GO" id="GO:0003700">
    <property type="term" value="F:DNA-binding transcription factor activity"/>
    <property type="evidence" value="ECO:0007669"/>
    <property type="project" value="TreeGrafter"/>
</dbReference>
<dbReference type="PRINTS" id="PR00455">
    <property type="entry name" value="HTHTETR"/>
</dbReference>
<feature type="domain" description="HTH tetR-type" evidence="5">
    <location>
        <begin position="13"/>
        <end position="73"/>
    </location>
</feature>
<keyword evidence="2 4" id="KW-0238">DNA-binding</keyword>
<dbReference type="PROSITE" id="PS50977">
    <property type="entry name" value="HTH_TETR_2"/>
    <property type="match status" value="1"/>
</dbReference>
<keyword evidence="7" id="KW-1185">Reference proteome</keyword>
<evidence type="ECO:0000256" key="4">
    <source>
        <dbReference type="PROSITE-ProRule" id="PRU00335"/>
    </source>
</evidence>
<dbReference type="Gene3D" id="1.10.10.60">
    <property type="entry name" value="Homeodomain-like"/>
    <property type="match status" value="1"/>
</dbReference>